<dbReference type="SUPFAM" id="SSF47323">
    <property type="entry name" value="Anticodon-binding domain of a subclass of class I aminoacyl-tRNA synthetases"/>
    <property type="match status" value="1"/>
</dbReference>
<dbReference type="InterPro" id="IPR009008">
    <property type="entry name" value="Val/Leu/Ile-tRNA-synth_edit"/>
</dbReference>
<keyword evidence="5" id="KW-0648">Protein biosynthesis</keyword>
<dbReference type="PANTHER" id="PTHR11946">
    <property type="entry name" value="VALYL-TRNA SYNTHETASES"/>
    <property type="match status" value="1"/>
</dbReference>
<dbReference type="Pfam" id="PF08264">
    <property type="entry name" value="Anticodon_1"/>
    <property type="match status" value="1"/>
</dbReference>
<dbReference type="NCBIfam" id="TIGR00422">
    <property type="entry name" value="valS"/>
    <property type="match status" value="1"/>
</dbReference>
<keyword evidence="4" id="KW-0067">ATP-binding</keyword>
<dbReference type="EMBL" id="DSRT01000044">
    <property type="protein sequence ID" value="HGW29447.1"/>
    <property type="molecule type" value="Genomic_DNA"/>
</dbReference>
<dbReference type="PANTHER" id="PTHR11946:SF93">
    <property type="entry name" value="VALINE--TRNA LIGASE, CHLOROPLASTIC_MITOCHONDRIAL 2"/>
    <property type="match status" value="1"/>
</dbReference>
<dbReference type="InterPro" id="IPR002300">
    <property type="entry name" value="aa-tRNA-synth_Ia"/>
</dbReference>
<evidence type="ECO:0000259" key="10">
    <source>
        <dbReference type="Pfam" id="PF08264"/>
    </source>
</evidence>
<name>A0A7C4TNU1_UNCKA</name>
<sequence>MPRELPKQFKHKEVEPKIYKMWEEGSYFKAPIDKGKEPYTIVLPPPNASGRMHTGNVLMVAIEDLLIRWKRMKGYSALWIPGTDHAGFETQVTYERELQRQGRSRFEFDRQTLYNNIWDFVMENKGLIEDQLRKMGASVDWSRYTFTLDPHVIKTVYATFKRMHDEGLIYRDNYIVNYSPKDGTTFADLEVKYEERNDNLYYVRYPLIGRKTSALGEMEPEFVTCATVRPELIFVDTHMAVNPKDLSKKWLIGRKVLNPLTGAEMSIIADDFVDPEFGTGVVKMTPAHDKTDYEVAKKHNLPVITAVDMRGRILNIPQAGELAGLFVTKARAKAAEILEARGLMEKIDNKYRHMVAVSYKGGDIEPMILPNWFVKVDRLKKPALEAVLNGEVKIYPKWREITYVRWMEEMHDWPISRQVVWGIRIPVWYKVSENPEITISFLSKQNGVVGGQLSELLQHYSFEEIKEGLQTLIAPKGATYVISEEEPKEERYIPETDNFDTWFSSGHWPLVTLKYPDSEDFKYFYPTNVLETGWEIIRSWVSRMIMLGIYLTGKPPFKDVYLHGIVKALDGKKMSKSLGNVINPEEYQEQYGTDALRMGLISGTANGKDFAFPKDKVVAYRNFANKIWNMARFMFMLEDRYLEENPGVFIPEYSNEILDKGNDEDKKVVEMLNNLVKEVDADLDKYRFSDASDKIYHFMWDTLAAEYIEHIKDRVDKDIALSIFKYAYKNCLKLLHPFMPFVTEELWGYVKNENDGMLVVGVWPEI</sequence>
<keyword evidence="6" id="KW-0030">Aminoacyl-tRNA synthetase</keyword>
<gene>
    <name evidence="11" type="ORF">ENR63_00800</name>
</gene>
<dbReference type="AlphaFoldDB" id="A0A7C4TNU1"/>
<dbReference type="SUPFAM" id="SSF50677">
    <property type="entry name" value="ValRS/IleRS/LeuRS editing domain"/>
    <property type="match status" value="1"/>
</dbReference>
<dbReference type="GO" id="GO:0005524">
    <property type="term" value="F:ATP binding"/>
    <property type="evidence" value="ECO:0007669"/>
    <property type="project" value="UniProtKB-KW"/>
</dbReference>
<dbReference type="NCBIfam" id="NF004349">
    <property type="entry name" value="PRK05729.1"/>
    <property type="match status" value="1"/>
</dbReference>
<organism evidence="11">
    <name type="scientific">candidate division WWE3 bacterium</name>
    <dbReference type="NCBI Taxonomy" id="2053526"/>
    <lineage>
        <taxon>Bacteria</taxon>
        <taxon>Katanobacteria</taxon>
    </lineage>
</organism>
<evidence type="ECO:0000313" key="11">
    <source>
        <dbReference type="EMBL" id="HGW29447.1"/>
    </source>
</evidence>
<dbReference type="Gene3D" id="3.90.740.10">
    <property type="entry name" value="Valyl/Leucyl/Isoleucyl-tRNA synthetase, editing domain"/>
    <property type="match status" value="1"/>
</dbReference>
<evidence type="ECO:0000256" key="3">
    <source>
        <dbReference type="ARBA" id="ARBA00022741"/>
    </source>
</evidence>
<dbReference type="PRINTS" id="PR00986">
    <property type="entry name" value="TRNASYNTHVAL"/>
</dbReference>
<keyword evidence="2 11" id="KW-0436">Ligase</keyword>
<feature type="domain" description="Methionyl/Valyl/Leucyl/Isoleucyl-tRNA synthetase anticodon-binding" evidence="10">
    <location>
        <begin position="665"/>
        <end position="765"/>
    </location>
</feature>
<dbReference type="EC" id="6.1.1.9" evidence="1 8"/>
<dbReference type="Gene3D" id="1.10.730.10">
    <property type="entry name" value="Isoleucyl-tRNA Synthetase, Domain 1"/>
    <property type="match status" value="1"/>
</dbReference>
<comment type="catalytic activity">
    <reaction evidence="7">
        <text>tRNA(Val) + L-valine + ATP = L-valyl-tRNA(Val) + AMP + diphosphate</text>
        <dbReference type="Rhea" id="RHEA:10704"/>
        <dbReference type="Rhea" id="RHEA-COMP:9672"/>
        <dbReference type="Rhea" id="RHEA-COMP:9708"/>
        <dbReference type="ChEBI" id="CHEBI:30616"/>
        <dbReference type="ChEBI" id="CHEBI:33019"/>
        <dbReference type="ChEBI" id="CHEBI:57762"/>
        <dbReference type="ChEBI" id="CHEBI:78442"/>
        <dbReference type="ChEBI" id="CHEBI:78537"/>
        <dbReference type="ChEBI" id="CHEBI:456215"/>
        <dbReference type="EC" id="6.1.1.9"/>
    </reaction>
</comment>
<evidence type="ECO:0000256" key="1">
    <source>
        <dbReference type="ARBA" id="ARBA00013169"/>
    </source>
</evidence>
<evidence type="ECO:0000256" key="2">
    <source>
        <dbReference type="ARBA" id="ARBA00022598"/>
    </source>
</evidence>
<proteinExistence type="predicted"/>
<dbReference type="GO" id="GO:0006438">
    <property type="term" value="P:valyl-tRNA aminoacylation"/>
    <property type="evidence" value="ECO:0007669"/>
    <property type="project" value="UniProtKB-UniRule"/>
</dbReference>
<evidence type="ECO:0000256" key="5">
    <source>
        <dbReference type="ARBA" id="ARBA00022917"/>
    </source>
</evidence>
<accession>A0A7C4TNU1</accession>
<feature type="domain" description="Aminoacyl-tRNA synthetase class Ia" evidence="9">
    <location>
        <begin position="17"/>
        <end position="611"/>
    </location>
</feature>
<dbReference type="InterPro" id="IPR013155">
    <property type="entry name" value="M/V/L/I-tRNA-synth_anticd-bd"/>
</dbReference>
<evidence type="ECO:0000256" key="7">
    <source>
        <dbReference type="ARBA" id="ARBA00047552"/>
    </source>
</evidence>
<dbReference type="SUPFAM" id="SSF52374">
    <property type="entry name" value="Nucleotidylyl transferase"/>
    <property type="match status" value="1"/>
</dbReference>
<dbReference type="Gene3D" id="3.40.50.620">
    <property type="entry name" value="HUPs"/>
    <property type="match status" value="2"/>
</dbReference>
<dbReference type="Pfam" id="PF00133">
    <property type="entry name" value="tRNA-synt_1"/>
    <property type="match status" value="1"/>
</dbReference>
<evidence type="ECO:0000256" key="6">
    <source>
        <dbReference type="ARBA" id="ARBA00023146"/>
    </source>
</evidence>
<evidence type="ECO:0000256" key="4">
    <source>
        <dbReference type="ARBA" id="ARBA00022840"/>
    </source>
</evidence>
<comment type="caution">
    <text evidence="11">The sequence shown here is derived from an EMBL/GenBank/DDBJ whole genome shotgun (WGS) entry which is preliminary data.</text>
</comment>
<dbReference type="GO" id="GO:0002161">
    <property type="term" value="F:aminoacyl-tRNA deacylase activity"/>
    <property type="evidence" value="ECO:0007669"/>
    <property type="project" value="InterPro"/>
</dbReference>
<reference evidence="11" key="1">
    <citation type="journal article" date="2020" name="mSystems">
        <title>Genome- and Community-Level Interaction Insights into Carbon Utilization and Element Cycling Functions of Hydrothermarchaeota in Hydrothermal Sediment.</title>
        <authorList>
            <person name="Zhou Z."/>
            <person name="Liu Y."/>
            <person name="Xu W."/>
            <person name="Pan J."/>
            <person name="Luo Z.H."/>
            <person name="Li M."/>
        </authorList>
    </citation>
    <scope>NUCLEOTIDE SEQUENCE [LARGE SCALE GENOMIC DNA]</scope>
    <source>
        <strain evidence="11">SpSt-417</strain>
    </source>
</reference>
<dbReference type="InterPro" id="IPR014729">
    <property type="entry name" value="Rossmann-like_a/b/a_fold"/>
</dbReference>
<evidence type="ECO:0000256" key="8">
    <source>
        <dbReference type="NCBIfam" id="TIGR00422"/>
    </source>
</evidence>
<dbReference type="InterPro" id="IPR009080">
    <property type="entry name" value="tRNAsynth_Ia_anticodon-bd"/>
</dbReference>
<dbReference type="GO" id="GO:0005829">
    <property type="term" value="C:cytosol"/>
    <property type="evidence" value="ECO:0007669"/>
    <property type="project" value="TreeGrafter"/>
</dbReference>
<dbReference type="GO" id="GO:0004832">
    <property type="term" value="F:valine-tRNA ligase activity"/>
    <property type="evidence" value="ECO:0007669"/>
    <property type="project" value="UniProtKB-UniRule"/>
</dbReference>
<protein>
    <recommendedName>
        <fullName evidence="1 8">Valine--tRNA ligase</fullName>
        <ecNumber evidence="1 8">6.1.1.9</ecNumber>
    </recommendedName>
</protein>
<dbReference type="CDD" id="cd07962">
    <property type="entry name" value="Anticodon_Ia_Val"/>
    <property type="match status" value="1"/>
</dbReference>
<evidence type="ECO:0000259" key="9">
    <source>
        <dbReference type="Pfam" id="PF00133"/>
    </source>
</evidence>
<keyword evidence="3" id="KW-0547">Nucleotide-binding</keyword>
<dbReference type="InterPro" id="IPR002303">
    <property type="entry name" value="Valyl-tRNA_ligase"/>
</dbReference>
<dbReference type="InterPro" id="IPR033705">
    <property type="entry name" value="Anticodon_Ia_Val"/>
</dbReference>